<evidence type="ECO:0000313" key="4">
    <source>
        <dbReference type="Proteomes" id="UP000001555"/>
    </source>
</evidence>
<sequence>MNATFIAALLILGTLTFGAIAFWEQCPNSLCEKDEDCGYLPLCQCLPPRGDLPGKRCVTI</sequence>
<dbReference type="PaxDb" id="6945-B7PGS5"/>
<dbReference type="EMBL" id="DS709606">
    <property type="protein sequence ID" value="EEC05797.1"/>
    <property type="molecule type" value="Genomic_DNA"/>
</dbReference>
<dbReference type="Proteomes" id="UP000001555">
    <property type="component" value="Unassembled WGS sequence"/>
</dbReference>
<evidence type="ECO:0000313" key="3">
    <source>
        <dbReference type="EnsemblMetazoa" id="ISCW024260-PA"/>
    </source>
</evidence>
<dbReference type="EMBL" id="ABJB010768069">
    <property type="status" value="NOT_ANNOTATED_CDS"/>
    <property type="molecule type" value="Genomic_DNA"/>
</dbReference>
<feature type="signal peptide" evidence="1">
    <location>
        <begin position="1"/>
        <end position="21"/>
    </location>
</feature>
<organism>
    <name type="scientific">Ixodes scapularis</name>
    <name type="common">Black-legged tick</name>
    <name type="synonym">Deer tick</name>
    <dbReference type="NCBI Taxonomy" id="6945"/>
    <lineage>
        <taxon>Eukaryota</taxon>
        <taxon>Metazoa</taxon>
        <taxon>Ecdysozoa</taxon>
        <taxon>Arthropoda</taxon>
        <taxon>Chelicerata</taxon>
        <taxon>Arachnida</taxon>
        <taxon>Acari</taxon>
        <taxon>Parasitiformes</taxon>
        <taxon>Ixodida</taxon>
        <taxon>Ixodoidea</taxon>
        <taxon>Ixodidae</taxon>
        <taxon>Ixodinae</taxon>
        <taxon>Ixodes</taxon>
    </lineage>
</organism>
<keyword evidence="1" id="KW-0732">Signal</keyword>
<evidence type="ECO:0000256" key="1">
    <source>
        <dbReference type="SAM" id="SignalP"/>
    </source>
</evidence>
<accession>B7PGS5</accession>
<dbReference type="EMBL" id="ABJB010271924">
    <property type="status" value="NOT_ANNOTATED_CDS"/>
    <property type="molecule type" value="Genomic_DNA"/>
</dbReference>
<protein>
    <submittedName>
        <fullName evidence="2 3">Secreted protein, putative</fullName>
    </submittedName>
</protein>
<reference evidence="3" key="2">
    <citation type="submission" date="2020-05" db="UniProtKB">
        <authorList>
            <consortium name="EnsemblMetazoa"/>
        </authorList>
    </citation>
    <scope>IDENTIFICATION</scope>
    <source>
        <strain evidence="3">wikel</strain>
    </source>
</reference>
<proteinExistence type="predicted"/>
<reference evidence="2 4" key="1">
    <citation type="submission" date="2008-03" db="EMBL/GenBank/DDBJ databases">
        <title>Annotation of Ixodes scapularis.</title>
        <authorList>
            <consortium name="Ixodes scapularis Genome Project Consortium"/>
            <person name="Caler E."/>
            <person name="Hannick L.I."/>
            <person name="Bidwell S."/>
            <person name="Joardar V."/>
            <person name="Thiagarajan M."/>
            <person name="Amedeo P."/>
            <person name="Galinsky K.J."/>
            <person name="Schobel S."/>
            <person name="Inman J."/>
            <person name="Hostetler J."/>
            <person name="Miller J."/>
            <person name="Hammond M."/>
            <person name="Megy K."/>
            <person name="Lawson D."/>
            <person name="Kodira C."/>
            <person name="Sutton G."/>
            <person name="Meyer J."/>
            <person name="Hill C.A."/>
            <person name="Birren B."/>
            <person name="Nene V."/>
            <person name="Collins F."/>
            <person name="Alarcon-Chaidez F."/>
            <person name="Wikel S."/>
            <person name="Strausberg R."/>
        </authorList>
    </citation>
    <scope>NUCLEOTIDE SEQUENCE [LARGE SCALE GENOMIC DNA]</scope>
    <source>
        <strain evidence="4">Wikel</strain>
        <strain evidence="2">Wikel colony</strain>
    </source>
</reference>
<dbReference type="AlphaFoldDB" id="B7PGS5"/>
<name>B7PGS5_IXOSC</name>
<gene>
    <name evidence="2" type="ORF">IscW_ISCW024260</name>
</gene>
<dbReference type="HOGENOM" id="CLU_2944257_0_0_1"/>
<dbReference type="EnsemblMetazoa" id="ISCW024260-RA">
    <property type="protein sequence ID" value="ISCW024260-PA"/>
    <property type="gene ID" value="ISCW024260"/>
</dbReference>
<dbReference type="InParanoid" id="B7PGS5"/>
<evidence type="ECO:0000313" key="2">
    <source>
        <dbReference type="EMBL" id="EEC05797.1"/>
    </source>
</evidence>
<dbReference type="VEuPathDB" id="VectorBase:ISCW024260"/>
<keyword evidence="4" id="KW-1185">Reference proteome</keyword>
<feature type="chain" id="PRO_5010826124" evidence="1">
    <location>
        <begin position="22"/>
        <end position="60"/>
    </location>
</feature>